<keyword evidence="2" id="KW-0472">Membrane</keyword>
<accession>A0A2K3LUG4</accession>
<organism evidence="3 4">
    <name type="scientific">Trifolium pratense</name>
    <name type="common">Red clover</name>
    <dbReference type="NCBI Taxonomy" id="57577"/>
    <lineage>
        <taxon>Eukaryota</taxon>
        <taxon>Viridiplantae</taxon>
        <taxon>Streptophyta</taxon>
        <taxon>Embryophyta</taxon>
        <taxon>Tracheophyta</taxon>
        <taxon>Spermatophyta</taxon>
        <taxon>Magnoliopsida</taxon>
        <taxon>eudicotyledons</taxon>
        <taxon>Gunneridae</taxon>
        <taxon>Pentapetalae</taxon>
        <taxon>rosids</taxon>
        <taxon>fabids</taxon>
        <taxon>Fabales</taxon>
        <taxon>Fabaceae</taxon>
        <taxon>Papilionoideae</taxon>
        <taxon>50 kb inversion clade</taxon>
        <taxon>NPAAA clade</taxon>
        <taxon>Hologalegina</taxon>
        <taxon>IRL clade</taxon>
        <taxon>Trifolieae</taxon>
        <taxon>Trifolium</taxon>
    </lineage>
</organism>
<dbReference type="GO" id="GO:1990904">
    <property type="term" value="C:ribonucleoprotein complex"/>
    <property type="evidence" value="ECO:0007669"/>
    <property type="project" value="UniProtKB-KW"/>
</dbReference>
<gene>
    <name evidence="3" type="ORF">L195_g038181</name>
</gene>
<dbReference type="Proteomes" id="UP000236291">
    <property type="component" value="Unassembled WGS sequence"/>
</dbReference>
<evidence type="ECO:0000313" key="3">
    <source>
        <dbReference type="EMBL" id="PNX82153.1"/>
    </source>
</evidence>
<reference evidence="3 4" key="1">
    <citation type="journal article" date="2014" name="Am. J. Bot.">
        <title>Genome assembly and annotation for red clover (Trifolium pratense; Fabaceae).</title>
        <authorList>
            <person name="Istvanek J."/>
            <person name="Jaros M."/>
            <person name="Krenek A."/>
            <person name="Repkova J."/>
        </authorList>
    </citation>
    <scope>NUCLEOTIDE SEQUENCE [LARGE SCALE GENOMIC DNA]</scope>
    <source>
        <strain evidence="4">cv. Tatra</strain>
        <tissue evidence="3">Young leaves</tissue>
    </source>
</reference>
<dbReference type="AlphaFoldDB" id="A0A2K3LUG4"/>
<keyword evidence="2" id="KW-1133">Transmembrane helix</keyword>
<name>A0A2K3LUG4_TRIPR</name>
<feature type="region of interest" description="Disordered" evidence="1">
    <location>
        <begin position="70"/>
        <end position="110"/>
    </location>
</feature>
<sequence>MEAIHTILDSILTIFHILAMVTFLEIFMAQLGLDMVLLLLVINRGPMPAGMQMVPMVLPDGRIGYVLQQPGVQVPAPRPRRNDRGNGPGGQAGRGGGSGNDDGNRNRRDL</sequence>
<dbReference type="STRING" id="57577.A0A2K3LUG4"/>
<keyword evidence="3" id="KW-0687">Ribonucleoprotein</keyword>
<feature type="compositionally biased region" description="Gly residues" evidence="1">
    <location>
        <begin position="86"/>
        <end position="100"/>
    </location>
</feature>
<proteinExistence type="predicted"/>
<protein>
    <submittedName>
        <fullName evidence="3">Heterogeneous nuclear ribonucleoprotein q-like</fullName>
    </submittedName>
</protein>
<keyword evidence="2" id="KW-0812">Transmembrane</keyword>
<evidence type="ECO:0000256" key="2">
    <source>
        <dbReference type="SAM" id="Phobius"/>
    </source>
</evidence>
<feature type="transmembrane region" description="Helical" evidence="2">
    <location>
        <begin position="14"/>
        <end position="42"/>
    </location>
</feature>
<evidence type="ECO:0000256" key="1">
    <source>
        <dbReference type="SAM" id="MobiDB-lite"/>
    </source>
</evidence>
<comment type="caution">
    <text evidence="3">The sequence shown here is derived from an EMBL/GenBank/DDBJ whole genome shotgun (WGS) entry which is preliminary data.</text>
</comment>
<reference evidence="3 4" key="2">
    <citation type="journal article" date="2017" name="Front. Plant Sci.">
        <title>Gene Classification and Mining of Molecular Markers Useful in Red Clover (Trifolium pratense) Breeding.</title>
        <authorList>
            <person name="Istvanek J."/>
            <person name="Dluhosova J."/>
            <person name="Dluhos P."/>
            <person name="Patkova L."/>
            <person name="Nedelnik J."/>
            <person name="Repkova J."/>
        </authorList>
    </citation>
    <scope>NUCLEOTIDE SEQUENCE [LARGE SCALE GENOMIC DNA]</scope>
    <source>
        <strain evidence="4">cv. Tatra</strain>
        <tissue evidence="3">Young leaves</tissue>
    </source>
</reference>
<dbReference type="EMBL" id="ASHM01041377">
    <property type="protein sequence ID" value="PNX82153.1"/>
    <property type="molecule type" value="Genomic_DNA"/>
</dbReference>
<evidence type="ECO:0000313" key="4">
    <source>
        <dbReference type="Proteomes" id="UP000236291"/>
    </source>
</evidence>